<dbReference type="Gene3D" id="1.10.8.1240">
    <property type="match status" value="1"/>
</dbReference>
<dbReference type="OrthoDB" id="21144at2759"/>
<dbReference type="SUPFAM" id="SSF46785">
    <property type="entry name" value="Winged helix' DNA-binding domain"/>
    <property type="match status" value="1"/>
</dbReference>
<sequence>YKEGDEALNWYAVIFGSLDVQVSNTDKVNDVETVCTLGVGTAFGESVLGSGSHSHSIVTQEPCTLLRVKRLDFQDLWSQKSHLMQEIVANCYDSKAVVAAGGGKLREQQSGSLSGSRKGSLEEESNHINDSVDNYHNMSLINTEIPENEPMSPLFRVGWTIRSVIMHSTPQLIRDRKYHLPLPTLYHKCIIGSELIDWILNVTTNTPVRVHSRGQAAAMCQVLLEGQVLIQVTTESQSTTPGADEIQPQFQDRYLLYRFCFDQQIDAVVTTEDKRIAESELMQSLSSLAQLAPDAILRLILRKPPQKRTDEEIESVFEELLHIKALSHLSNSVKKELAAVIAFESHLKKGTIR</sequence>
<feature type="region of interest" description="Disordered" evidence="1">
    <location>
        <begin position="106"/>
        <end position="130"/>
    </location>
</feature>
<dbReference type="CDD" id="cd00038">
    <property type="entry name" value="CAP_ED"/>
    <property type="match status" value="1"/>
</dbReference>
<name>A0A7R9LY66_9ACAR</name>
<dbReference type="Pfam" id="PF00027">
    <property type="entry name" value="cNMP_binding"/>
    <property type="match status" value="1"/>
</dbReference>
<dbReference type="EMBL" id="CAJPVJ010003355">
    <property type="protein sequence ID" value="CAG2167450.1"/>
    <property type="molecule type" value="Genomic_DNA"/>
</dbReference>
<dbReference type="EMBL" id="OC918180">
    <property type="protein sequence ID" value="CAD7648841.1"/>
    <property type="molecule type" value="Genomic_DNA"/>
</dbReference>
<gene>
    <name evidence="4" type="ORF">ONB1V03_LOCUS6957</name>
</gene>
<evidence type="ECO:0000256" key="1">
    <source>
        <dbReference type="SAM" id="MobiDB-lite"/>
    </source>
</evidence>
<dbReference type="AlphaFoldDB" id="A0A7R9LY66"/>
<dbReference type="PROSITE" id="PS50186">
    <property type="entry name" value="DEP"/>
    <property type="match status" value="1"/>
</dbReference>
<evidence type="ECO:0000313" key="4">
    <source>
        <dbReference type="EMBL" id="CAD7648841.1"/>
    </source>
</evidence>
<proteinExistence type="predicted"/>
<dbReference type="Gene3D" id="2.60.120.10">
    <property type="entry name" value="Jelly Rolls"/>
    <property type="match status" value="1"/>
</dbReference>
<dbReference type="PANTHER" id="PTHR23011">
    <property type="entry name" value="CYCLIC NUCLEOTIDE-BINDING DOMAIN CONTAINING PROTEIN"/>
    <property type="match status" value="1"/>
</dbReference>
<dbReference type="SMART" id="SM00049">
    <property type="entry name" value="DEP"/>
    <property type="match status" value="1"/>
</dbReference>
<dbReference type="InterPro" id="IPR014710">
    <property type="entry name" value="RmlC-like_jellyroll"/>
</dbReference>
<keyword evidence="5" id="KW-1185">Reference proteome</keyword>
<dbReference type="InterPro" id="IPR018490">
    <property type="entry name" value="cNMP-bd_dom_sf"/>
</dbReference>
<dbReference type="Pfam" id="PF00610">
    <property type="entry name" value="DEP"/>
    <property type="match status" value="1"/>
</dbReference>
<dbReference type="Proteomes" id="UP000728032">
    <property type="component" value="Unassembled WGS sequence"/>
</dbReference>
<organism evidence="4">
    <name type="scientific">Oppiella nova</name>
    <dbReference type="NCBI Taxonomy" id="334625"/>
    <lineage>
        <taxon>Eukaryota</taxon>
        <taxon>Metazoa</taxon>
        <taxon>Ecdysozoa</taxon>
        <taxon>Arthropoda</taxon>
        <taxon>Chelicerata</taxon>
        <taxon>Arachnida</taxon>
        <taxon>Acari</taxon>
        <taxon>Acariformes</taxon>
        <taxon>Sarcoptiformes</taxon>
        <taxon>Oribatida</taxon>
        <taxon>Brachypylina</taxon>
        <taxon>Oppioidea</taxon>
        <taxon>Oppiidae</taxon>
        <taxon>Oppiella</taxon>
    </lineage>
</organism>
<feature type="non-terminal residue" evidence="4">
    <location>
        <position position="1"/>
    </location>
</feature>
<dbReference type="InterPro" id="IPR000591">
    <property type="entry name" value="DEP_dom"/>
</dbReference>
<evidence type="ECO:0000259" key="2">
    <source>
        <dbReference type="PROSITE" id="PS50042"/>
    </source>
</evidence>
<evidence type="ECO:0000259" key="3">
    <source>
        <dbReference type="PROSITE" id="PS50186"/>
    </source>
</evidence>
<dbReference type="InterPro" id="IPR036390">
    <property type="entry name" value="WH_DNA-bd_sf"/>
</dbReference>
<evidence type="ECO:0000313" key="5">
    <source>
        <dbReference type="Proteomes" id="UP000728032"/>
    </source>
</evidence>
<accession>A0A7R9LY66</accession>
<dbReference type="InterPro" id="IPR036388">
    <property type="entry name" value="WH-like_DNA-bd_sf"/>
</dbReference>
<dbReference type="PANTHER" id="PTHR23011:SF41">
    <property type="entry name" value="CYCLIC NUCLEOTIDE-BINDING DOMAIN-CONTAINING PROTEIN"/>
    <property type="match status" value="1"/>
</dbReference>
<dbReference type="Gene3D" id="1.10.10.10">
    <property type="entry name" value="Winged helix-like DNA-binding domain superfamily/Winged helix DNA-binding domain"/>
    <property type="match status" value="1"/>
</dbReference>
<feature type="domain" description="Cyclic nucleotide-binding" evidence="2">
    <location>
        <begin position="1"/>
        <end position="94"/>
    </location>
</feature>
<feature type="domain" description="DEP" evidence="3">
    <location>
        <begin position="188"/>
        <end position="261"/>
    </location>
</feature>
<dbReference type="InterPro" id="IPR000595">
    <property type="entry name" value="cNMP-bd_dom"/>
</dbReference>
<dbReference type="GO" id="GO:0035556">
    <property type="term" value="P:intracellular signal transduction"/>
    <property type="evidence" value="ECO:0007669"/>
    <property type="project" value="InterPro"/>
</dbReference>
<dbReference type="SUPFAM" id="SSF51206">
    <property type="entry name" value="cAMP-binding domain-like"/>
    <property type="match status" value="1"/>
</dbReference>
<reference evidence="4" key="1">
    <citation type="submission" date="2020-11" db="EMBL/GenBank/DDBJ databases">
        <authorList>
            <person name="Tran Van P."/>
        </authorList>
    </citation>
    <scope>NUCLEOTIDE SEQUENCE</scope>
</reference>
<dbReference type="PROSITE" id="PS50042">
    <property type="entry name" value="CNMP_BINDING_3"/>
    <property type="match status" value="1"/>
</dbReference>
<protein>
    <submittedName>
        <fullName evidence="4">Uncharacterized protein</fullName>
    </submittedName>
</protein>